<reference evidence="1 2" key="2">
    <citation type="submission" date="2019-01" db="EMBL/GenBank/DDBJ databases">
        <title>Motilimonas pumilus sp. nov., isolated from the gut of sea cucumber (Apostichopus japonicus).</title>
        <authorList>
            <person name="Wang F.-Q."/>
            <person name="Ren L.-H."/>
            <person name="Lin Y.-W."/>
            <person name="Sun G.-H."/>
            <person name="Du Z.-J."/>
            <person name="Zhao J.-X."/>
            <person name="Liu X.-J."/>
            <person name="Liu L.-J."/>
        </authorList>
    </citation>
    <scope>NUCLEOTIDE SEQUENCE [LARGE SCALE GENOMIC DNA]</scope>
    <source>
        <strain evidence="1 2">PLHSC7-2</strain>
    </source>
</reference>
<evidence type="ECO:0000313" key="2">
    <source>
        <dbReference type="Proteomes" id="UP000283255"/>
    </source>
</evidence>
<evidence type="ECO:0000313" key="1">
    <source>
        <dbReference type="EMBL" id="RJG41994.1"/>
    </source>
</evidence>
<organism evidence="1 2">
    <name type="scientific">Motilimonas pumila</name>
    <dbReference type="NCBI Taxonomy" id="2303987"/>
    <lineage>
        <taxon>Bacteria</taxon>
        <taxon>Pseudomonadati</taxon>
        <taxon>Pseudomonadota</taxon>
        <taxon>Gammaproteobacteria</taxon>
        <taxon>Alteromonadales</taxon>
        <taxon>Alteromonadales genera incertae sedis</taxon>
        <taxon>Motilimonas</taxon>
    </lineage>
</organism>
<name>A0A418YBU6_9GAMM</name>
<proteinExistence type="predicted"/>
<accession>A0A418YBU6</accession>
<reference evidence="1 2" key="1">
    <citation type="submission" date="2018-09" db="EMBL/GenBank/DDBJ databases">
        <authorList>
            <person name="Wang F."/>
        </authorList>
    </citation>
    <scope>NUCLEOTIDE SEQUENCE [LARGE SCALE GENOMIC DNA]</scope>
    <source>
        <strain evidence="1 2">PLHSC7-2</strain>
    </source>
</reference>
<dbReference type="AlphaFoldDB" id="A0A418YBU6"/>
<protein>
    <submittedName>
        <fullName evidence="1">Uncharacterized protein</fullName>
    </submittedName>
</protein>
<dbReference type="EMBL" id="QZCH01000022">
    <property type="protein sequence ID" value="RJG41994.1"/>
    <property type="molecule type" value="Genomic_DNA"/>
</dbReference>
<dbReference type="RefSeq" id="WP_119911655.1">
    <property type="nucleotide sequence ID" value="NZ_QZCH01000022.1"/>
</dbReference>
<sequence length="184" mass="20963">MKTQLTDVATRKPFNQVLARSAQTLLQRNPHAIVLNLTKHDIAPDKNQPFTWIDVNQSGKARSRYATSIAGSIKQLDWLTKVRREPGQKVVVLMNADKLTHRRHIGALCDQLLQSFPQVDILLERCTYGNEPTQNICALHAGLELIKTQGIPLKPTGSSWLKRLRQQYISQQQYQVCHFKLSDL</sequence>
<keyword evidence="2" id="KW-1185">Reference proteome</keyword>
<gene>
    <name evidence="1" type="ORF">D1Z90_15275</name>
</gene>
<dbReference type="Proteomes" id="UP000283255">
    <property type="component" value="Unassembled WGS sequence"/>
</dbReference>
<comment type="caution">
    <text evidence="1">The sequence shown here is derived from an EMBL/GenBank/DDBJ whole genome shotgun (WGS) entry which is preliminary data.</text>
</comment>